<dbReference type="InterPro" id="IPR025144">
    <property type="entry name" value="DUF4085"/>
</dbReference>
<dbReference type="EMBL" id="CP000817">
    <property type="protein sequence ID" value="ACA40513.1"/>
    <property type="molecule type" value="Genomic_DNA"/>
</dbReference>
<evidence type="ECO:0000313" key="1">
    <source>
        <dbReference type="EMBL" id="ACA40513.1"/>
    </source>
</evidence>
<proteinExistence type="predicted"/>
<accession>B1HNK3</accession>
<evidence type="ECO:0000313" key="2">
    <source>
        <dbReference type="Proteomes" id="UP000002164"/>
    </source>
</evidence>
<dbReference type="EnsemblBacteria" id="ACA40513">
    <property type="protein sequence ID" value="ACA40513"/>
    <property type="gene ID" value="Bsph_2984"/>
</dbReference>
<protein>
    <submittedName>
        <fullName evidence="1">Group-specific protein</fullName>
    </submittedName>
</protein>
<dbReference type="HOGENOM" id="CLU_688226_0_0_9"/>
<reference evidence="1 2" key="1">
    <citation type="journal article" date="2008" name="J. Bacteriol.">
        <title>Complete genome sequence of the mosquitocidal bacterium Bacillus sphaericus C3-41 and comparison with those of closely related Bacillus species.</title>
        <authorList>
            <person name="Hu X."/>
            <person name="Fan W."/>
            <person name="Han B."/>
            <person name="Liu H."/>
            <person name="Zheng D."/>
            <person name="Li Q."/>
            <person name="Dong W."/>
            <person name="Yan J."/>
            <person name="Gao M."/>
            <person name="Berry C."/>
            <person name="Yuan Z."/>
        </authorList>
    </citation>
    <scope>NUCLEOTIDE SEQUENCE [LARGE SCALE GENOMIC DNA]</scope>
    <source>
        <strain evidence="1 2">C3-41</strain>
    </source>
</reference>
<gene>
    <name evidence="1" type="ordered locus">Bsph_2984</name>
</gene>
<dbReference type="AlphaFoldDB" id="B1HNK3"/>
<dbReference type="Pfam" id="PF13315">
    <property type="entry name" value="DUF4085"/>
    <property type="match status" value="1"/>
</dbReference>
<name>B1HNK3_LYSSC</name>
<sequence length="356" mass="41229">MMFFLTRERQEVFNVAQTYPFEEEFDGEFEDHLYEYLTAYIDVLPQKFQTGMIERTLFGNDTLMKEFQEWCNVTIEQFITKSNAIYEEREAIVESFHSSAKTVFSQSLHDGEILNAEQQGNNFMLLLDMSNGFTVESMVQLVFHDAHIEGDLEGYYVYDELIKFEGRYALRVLSSFGSPYAECTIFFKDVTAKYLYRPAVYIEPGGVATWDDYVIALNLDDKHYIVKDTHFVEINMANISQSDNGIFAGGVLLGDTFEEARERIYCATYEDPYAHFSEPIPADELLSAMFDLDQNIRVRAFNTIFALGKDAAYIANDVLRKVDINTDENMYFNIIANHFNQLGCLEEDVKLKWHSE</sequence>
<organism evidence="1 2">
    <name type="scientific">Lysinibacillus sphaericus (strain C3-41)</name>
    <dbReference type="NCBI Taxonomy" id="444177"/>
    <lineage>
        <taxon>Bacteria</taxon>
        <taxon>Bacillati</taxon>
        <taxon>Bacillota</taxon>
        <taxon>Bacilli</taxon>
        <taxon>Bacillales</taxon>
        <taxon>Bacillaceae</taxon>
        <taxon>Lysinibacillus</taxon>
    </lineage>
</organism>
<dbReference type="Proteomes" id="UP000002164">
    <property type="component" value="Chromosome"/>
</dbReference>
<dbReference type="KEGG" id="lsp:Bsph_2984"/>